<dbReference type="SUPFAM" id="SSF52540">
    <property type="entry name" value="P-loop containing nucleoside triphosphate hydrolases"/>
    <property type="match status" value="1"/>
</dbReference>
<feature type="domain" description="DUF4143" evidence="2">
    <location>
        <begin position="202"/>
        <end position="370"/>
    </location>
</feature>
<gene>
    <name evidence="3" type="ORF">CCE02nite_02760</name>
</gene>
<dbReference type="PANTHER" id="PTHR43566:SF2">
    <property type="entry name" value="DUF4143 DOMAIN-CONTAINING PROTEIN"/>
    <property type="match status" value="1"/>
</dbReference>
<evidence type="ECO:0000259" key="1">
    <source>
        <dbReference type="Pfam" id="PF13173"/>
    </source>
</evidence>
<dbReference type="RefSeq" id="WP_141387434.1">
    <property type="nucleotide sequence ID" value="NZ_BJNZ01000001.1"/>
</dbReference>
<feature type="domain" description="AAA" evidence="1">
    <location>
        <begin position="22"/>
        <end position="129"/>
    </location>
</feature>
<dbReference type="EMBL" id="BJNZ01000001">
    <property type="protein sequence ID" value="GED08277.1"/>
    <property type="molecule type" value="Genomic_DNA"/>
</dbReference>
<dbReference type="Pfam" id="PF13173">
    <property type="entry name" value="AAA_14"/>
    <property type="match status" value="1"/>
</dbReference>
<name>A0A4Y4DUG3_CELCE</name>
<dbReference type="Proteomes" id="UP000316659">
    <property type="component" value="Unassembled WGS sequence"/>
</dbReference>
<dbReference type="InterPro" id="IPR041682">
    <property type="entry name" value="AAA_14"/>
</dbReference>
<accession>A0A4Y4DUG3</accession>
<reference evidence="3 4" key="1">
    <citation type="submission" date="2019-06" db="EMBL/GenBank/DDBJ databases">
        <title>Whole genome shotgun sequence of Cellulosimicrobium cellulans NBRC 15516.</title>
        <authorList>
            <person name="Hosoyama A."/>
            <person name="Uohara A."/>
            <person name="Ohji S."/>
            <person name="Ichikawa N."/>
        </authorList>
    </citation>
    <scope>NUCLEOTIDE SEQUENCE [LARGE SCALE GENOMIC DNA]</scope>
    <source>
        <strain evidence="3 4">NBRC 15516</strain>
    </source>
</reference>
<dbReference type="PANTHER" id="PTHR43566">
    <property type="entry name" value="CONSERVED PROTEIN"/>
    <property type="match status" value="1"/>
</dbReference>
<dbReference type="AlphaFoldDB" id="A0A4Y4DUG3"/>
<sequence length="422" mass="45882">MGYRRRVLDELLDELQPALAATSIYGPKGVGKTATAQRRARSVLRLDDPGDLQRLEADPRLLTTLPSPLLIDEWQRWPAVWDLVRRAVDEGVPRGTFLLTGSSAPRGSTVHSGAGRIVGMRMRPMSLLERGVTVPAVSLAALLEGDATIDGATDVGLREYAEEIAASGFPDIRSEASPRLRRVRLDAYVDDIVQREFAEQGYPVRRPESLRAWLAAYAAASSTTAKYSEILDAATPNHGDKPAKATTLGYRDALSGLWLLDPTPAWTPGDNRLSRLSQASKHQLADPALAARLLNVTAESLLAGRATAASLSPEPLLGTLFESLVTLDVNVYATHSEATVSHFRDLNGRHEIDLVVTGNDDRVVAIEVKLTAVPTDRDVRHLLWLREQIGDRLADMLVVTTGEHAYRRRDGVAVVPAALLGP</sequence>
<dbReference type="Pfam" id="PF13635">
    <property type="entry name" value="DUF4143"/>
    <property type="match status" value="1"/>
</dbReference>
<evidence type="ECO:0000259" key="2">
    <source>
        <dbReference type="Pfam" id="PF13635"/>
    </source>
</evidence>
<dbReference type="InterPro" id="IPR025420">
    <property type="entry name" value="DUF4143"/>
</dbReference>
<organism evidence="3 4">
    <name type="scientific">Cellulosimicrobium cellulans</name>
    <name type="common">Arthrobacter luteus</name>
    <dbReference type="NCBI Taxonomy" id="1710"/>
    <lineage>
        <taxon>Bacteria</taxon>
        <taxon>Bacillati</taxon>
        <taxon>Actinomycetota</taxon>
        <taxon>Actinomycetes</taxon>
        <taxon>Micrococcales</taxon>
        <taxon>Promicromonosporaceae</taxon>
        <taxon>Cellulosimicrobium</taxon>
    </lineage>
</organism>
<comment type="caution">
    <text evidence="3">The sequence shown here is derived from an EMBL/GenBank/DDBJ whole genome shotgun (WGS) entry which is preliminary data.</text>
</comment>
<dbReference type="InterPro" id="IPR027417">
    <property type="entry name" value="P-loop_NTPase"/>
</dbReference>
<evidence type="ECO:0000313" key="3">
    <source>
        <dbReference type="EMBL" id="GED08277.1"/>
    </source>
</evidence>
<evidence type="ECO:0000313" key="4">
    <source>
        <dbReference type="Proteomes" id="UP000316659"/>
    </source>
</evidence>
<proteinExistence type="predicted"/>
<protein>
    <submittedName>
        <fullName evidence="3">ATPase AAA</fullName>
    </submittedName>
</protein>